<keyword evidence="7" id="KW-0378">Hydrolase</keyword>
<dbReference type="Proteomes" id="UP000702425">
    <property type="component" value="Unassembled WGS sequence"/>
</dbReference>
<accession>A0ABX2CX95</accession>
<keyword evidence="2" id="KW-0813">Transport</keyword>
<reference evidence="7 8" key="1">
    <citation type="journal article" date="2020" name="Sci. Rep.">
        <title>A novel cyanobacterial geosmin producer, revising GeoA distribution and dispersion patterns in Bacteria.</title>
        <authorList>
            <person name="Churro C."/>
            <person name="Semedo-Aguiar A.P."/>
            <person name="Silva A.D."/>
            <person name="Pereira-Leal J.B."/>
            <person name="Leite R.B."/>
        </authorList>
    </citation>
    <scope>NUCLEOTIDE SEQUENCE [LARGE SCALE GENOMIC DNA]</scope>
    <source>
        <strain evidence="7 8">IPMA8</strain>
    </source>
</reference>
<evidence type="ECO:0000256" key="1">
    <source>
        <dbReference type="ARBA" id="ARBA00005417"/>
    </source>
</evidence>
<gene>
    <name evidence="7" type="primary">yxlF_3</name>
    <name evidence="7" type="ORF">E5S67_02640</name>
</gene>
<dbReference type="Pfam" id="PF00005">
    <property type="entry name" value="ABC_tran"/>
    <property type="match status" value="1"/>
</dbReference>
<evidence type="ECO:0000313" key="8">
    <source>
        <dbReference type="Proteomes" id="UP000702425"/>
    </source>
</evidence>
<dbReference type="GO" id="GO:0005524">
    <property type="term" value="F:ATP binding"/>
    <property type="evidence" value="ECO:0007669"/>
    <property type="project" value="UniProtKB-KW"/>
</dbReference>
<feature type="compositionally biased region" description="Low complexity" evidence="5">
    <location>
        <begin position="603"/>
        <end position="620"/>
    </location>
</feature>
<evidence type="ECO:0000256" key="5">
    <source>
        <dbReference type="SAM" id="MobiDB-lite"/>
    </source>
</evidence>
<dbReference type="CDD" id="cd03230">
    <property type="entry name" value="ABC_DR_subfamily_A"/>
    <property type="match status" value="1"/>
</dbReference>
<sequence>MIEVEHLSKTYGSTAAIADVSFSVESGEILGFLGPNGAGKTTTMRILSGYLPASSGTARIAGLDVHENSMAVRQRIGYLPENPPLYPEMTVEGFLFFVARIKQVPAGDRARRVTSAIERCGLVDKRKVLIRKLSKGFRQRVGIAQAIVHDPPVIILDEPTVGLDPRQIIEVRNLIKSLGGQHTIILSTHILPEVSMTCNRVTIINRGKIVAAGTPENLMGELAAGEGYELEVEGEADLVNSLLLPSLENVPGVRSVELIPSQQFLASRYRLRALCESDIEPGREIAAAIITSGFGLCEMRRNRASLEDVFLRLTAAEKKPEENLVHSEPEVDRNLQEAAETQDSIADSHQSESQPIVENLIVSDRQESIEHPQPESEPVVETLESIEHPQPETIVENLEVVETVESIEHPQPEPIVENLPVVSETVESIEHHVPESEPIAETEEISDLEPEMQPVADFLETVERQELIENPQPEPIVENLLSVERQESIENPQPEPIVENLLIVERQESIEPHQPEPVVETVESIEPHQPEPVVENLEVSETVKSSQPSQPESVVENLLIVETVELSQPSQPESVVENLLIVETVELSQPSQPEPVVENLLIVETPESSQPSQPESQPVVKNRQLKKKPQPSSDSQPEQPPVTKKRQIERKQQNSDDSETPPAGDSK</sequence>
<dbReference type="SMART" id="SM00382">
    <property type="entry name" value="AAA"/>
    <property type="match status" value="1"/>
</dbReference>
<feature type="compositionally biased region" description="Polar residues" evidence="5">
    <location>
        <begin position="339"/>
        <end position="355"/>
    </location>
</feature>
<keyword evidence="3" id="KW-0547">Nucleotide-binding</keyword>
<evidence type="ECO:0000259" key="6">
    <source>
        <dbReference type="PROSITE" id="PS50893"/>
    </source>
</evidence>
<dbReference type="InterPro" id="IPR003439">
    <property type="entry name" value="ABC_transporter-like_ATP-bd"/>
</dbReference>
<organism evidence="7 8">
    <name type="scientific">Microcoleus asticus IPMA8</name>
    <dbReference type="NCBI Taxonomy" id="2563858"/>
    <lineage>
        <taxon>Bacteria</taxon>
        <taxon>Bacillati</taxon>
        <taxon>Cyanobacteriota</taxon>
        <taxon>Cyanophyceae</taxon>
        <taxon>Oscillatoriophycideae</taxon>
        <taxon>Oscillatoriales</taxon>
        <taxon>Microcoleaceae</taxon>
        <taxon>Microcoleus</taxon>
        <taxon>Microcoleus asticus</taxon>
    </lineage>
</organism>
<proteinExistence type="inferred from homology"/>
<dbReference type="EC" id="3.6.3.-" evidence="7"/>
<evidence type="ECO:0000313" key="7">
    <source>
        <dbReference type="EMBL" id="NQE34911.1"/>
    </source>
</evidence>
<dbReference type="GO" id="GO:0016787">
    <property type="term" value="F:hydrolase activity"/>
    <property type="evidence" value="ECO:0007669"/>
    <property type="project" value="UniProtKB-KW"/>
</dbReference>
<keyword evidence="4 7" id="KW-0067">ATP-binding</keyword>
<evidence type="ECO:0000256" key="2">
    <source>
        <dbReference type="ARBA" id="ARBA00022448"/>
    </source>
</evidence>
<feature type="region of interest" description="Disordered" evidence="5">
    <location>
        <begin position="320"/>
        <end position="355"/>
    </location>
</feature>
<dbReference type="PROSITE" id="PS50893">
    <property type="entry name" value="ABC_TRANSPORTER_2"/>
    <property type="match status" value="1"/>
</dbReference>
<dbReference type="PANTHER" id="PTHR43335">
    <property type="entry name" value="ABC TRANSPORTER, ATP-BINDING PROTEIN"/>
    <property type="match status" value="1"/>
</dbReference>
<evidence type="ECO:0000256" key="4">
    <source>
        <dbReference type="ARBA" id="ARBA00022840"/>
    </source>
</evidence>
<comment type="similarity">
    <text evidence="1">Belongs to the ABC transporter superfamily.</text>
</comment>
<feature type="domain" description="ABC transporter" evidence="6">
    <location>
        <begin position="2"/>
        <end position="231"/>
    </location>
</feature>
<protein>
    <submittedName>
        <fullName evidence="7">ABC transporter ATP-binding protein YxlF</fullName>
        <ecNumber evidence="7">3.6.3.-</ecNumber>
    </submittedName>
</protein>
<feature type="region of interest" description="Disordered" evidence="5">
    <location>
        <begin position="586"/>
        <end position="667"/>
    </location>
</feature>
<feature type="compositionally biased region" description="Basic and acidic residues" evidence="5">
    <location>
        <begin position="320"/>
        <end position="335"/>
    </location>
</feature>
<evidence type="ECO:0000256" key="3">
    <source>
        <dbReference type="ARBA" id="ARBA00022741"/>
    </source>
</evidence>
<dbReference type="Gene3D" id="3.40.50.300">
    <property type="entry name" value="P-loop containing nucleotide triphosphate hydrolases"/>
    <property type="match status" value="1"/>
</dbReference>
<dbReference type="EMBL" id="SRRZ01000042">
    <property type="protein sequence ID" value="NQE34911.1"/>
    <property type="molecule type" value="Genomic_DNA"/>
</dbReference>
<name>A0ABX2CX95_9CYAN</name>
<dbReference type="InterPro" id="IPR027417">
    <property type="entry name" value="P-loop_NTPase"/>
</dbReference>
<keyword evidence="8" id="KW-1185">Reference proteome</keyword>
<comment type="caution">
    <text evidence="7">The sequence shown here is derived from an EMBL/GenBank/DDBJ whole genome shotgun (WGS) entry which is preliminary data.</text>
</comment>
<dbReference type="PANTHER" id="PTHR43335:SF4">
    <property type="entry name" value="ABC TRANSPORTER, ATP-BINDING PROTEIN"/>
    <property type="match status" value="1"/>
</dbReference>
<dbReference type="InterPro" id="IPR003593">
    <property type="entry name" value="AAA+_ATPase"/>
</dbReference>
<dbReference type="SUPFAM" id="SSF52540">
    <property type="entry name" value="P-loop containing nucleoside triphosphate hydrolases"/>
    <property type="match status" value="1"/>
</dbReference>